<comment type="caution">
    <text evidence="1">The sequence shown here is derived from an EMBL/GenBank/DDBJ whole genome shotgun (WGS) entry which is preliminary data.</text>
</comment>
<evidence type="ECO:0000313" key="1">
    <source>
        <dbReference type="EMBL" id="RKF84392.1"/>
    </source>
</evidence>
<accession>A0A420JCC3</accession>
<dbReference type="AlphaFoldDB" id="A0A420JCC3"/>
<gene>
    <name evidence="1" type="ORF">GcM1_090006</name>
</gene>
<evidence type="ECO:0000313" key="2">
    <source>
        <dbReference type="Proteomes" id="UP000285326"/>
    </source>
</evidence>
<feature type="non-terminal residue" evidence="1">
    <location>
        <position position="214"/>
    </location>
</feature>
<name>A0A420JCC3_9PEZI</name>
<sequence>MPSPENRIWSPRRVLGDSQSIIFTNNNTSTNDPDSLEPFHSNPRSVVSVNPFSLADQQLQNTSIDHRIQNNSPSLHEINENTHTNDLTQNPTAAEIQGDLANSDHPPITLQHKNKTAKLMADRMERKQMKLDAEAARLEAHRAERILRVDRHSERNSKHLLSSEISWSQNAFMKLLKTEGHVSIPKSYEEAMASPEWEEWKSAIDNEIASLERR</sequence>
<dbReference type="Proteomes" id="UP000285326">
    <property type="component" value="Unassembled WGS sequence"/>
</dbReference>
<reference evidence="1 2" key="1">
    <citation type="journal article" date="2018" name="BMC Genomics">
        <title>Comparative genome analyses reveal sequence features reflecting distinct modes of host-adaptation between dicot and monocot powdery mildew.</title>
        <authorList>
            <person name="Wu Y."/>
            <person name="Ma X."/>
            <person name="Pan Z."/>
            <person name="Kale S.D."/>
            <person name="Song Y."/>
            <person name="King H."/>
            <person name="Zhang Q."/>
            <person name="Presley C."/>
            <person name="Deng X."/>
            <person name="Wei C.I."/>
            <person name="Xiao S."/>
        </authorList>
    </citation>
    <scope>NUCLEOTIDE SEQUENCE [LARGE SCALE GENOMIC DNA]</scope>
    <source>
        <strain evidence="1">UMSG1</strain>
    </source>
</reference>
<proteinExistence type="predicted"/>
<organism evidence="1 2">
    <name type="scientific">Golovinomyces cichoracearum</name>
    <dbReference type="NCBI Taxonomy" id="62708"/>
    <lineage>
        <taxon>Eukaryota</taxon>
        <taxon>Fungi</taxon>
        <taxon>Dikarya</taxon>
        <taxon>Ascomycota</taxon>
        <taxon>Pezizomycotina</taxon>
        <taxon>Leotiomycetes</taxon>
        <taxon>Erysiphales</taxon>
        <taxon>Erysiphaceae</taxon>
        <taxon>Golovinomyces</taxon>
    </lineage>
</organism>
<dbReference type="EMBL" id="MCBS01009038">
    <property type="protein sequence ID" value="RKF84392.1"/>
    <property type="molecule type" value="Genomic_DNA"/>
</dbReference>
<protein>
    <submittedName>
        <fullName evidence="1">Uncharacterized protein</fullName>
    </submittedName>
</protein>